<gene>
    <name evidence="2" type="ORF">RNB18_26080</name>
</gene>
<organism evidence="2 3">
    <name type="scientific">Streptomyces doebereineriae</name>
    <dbReference type="NCBI Taxonomy" id="3075528"/>
    <lineage>
        <taxon>Bacteria</taxon>
        <taxon>Bacillati</taxon>
        <taxon>Actinomycetota</taxon>
        <taxon>Actinomycetes</taxon>
        <taxon>Kitasatosporales</taxon>
        <taxon>Streptomycetaceae</taxon>
        <taxon>Streptomyces</taxon>
    </lineage>
</organism>
<accession>A0ABU2VDI6</accession>
<name>A0ABU2VDI6_9ACTN</name>
<dbReference type="EMBL" id="JAVREZ010000009">
    <property type="protein sequence ID" value="MDT0483633.1"/>
    <property type="molecule type" value="Genomic_DNA"/>
</dbReference>
<sequence>MAVAVDPDGKDTPRRTGTASALAHQPWRIGSASALVYRLGVCPGRRALVHGLGVRLSAPVRTHRP</sequence>
<keyword evidence="3" id="KW-1185">Reference proteome</keyword>
<evidence type="ECO:0000256" key="1">
    <source>
        <dbReference type="SAM" id="MobiDB-lite"/>
    </source>
</evidence>
<dbReference type="Proteomes" id="UP001183824">
    <property type="component" value="Unassembled WGS sequence"/>
</dbReference>
<evidence type="ECO:0000313" key="2">
    <source>
        <dbReference type="EMBL" id="MDT0483633.1"/>
    </source>
</evidence>
<feature type="region of interest" description="Disordered" evidence="1">
    <location>
        <begin position="1"/>
        <end position="22"/>
    </location>
</feature>
<reference evidence="3" key="1">
    <citation type="submission" date="2023-07" db="EMBL/GenBank/DDBJ databases">
        <title>30 novel species of actinomycetes from the DSMZ collection.</title>
        <authorList>
            <person name="Nouioui I."/>
        </authorList>
    </citation>
    <scope>NUCLEOTIDE SEQUENCE [LARGE SCALE GENOMIC DNA]</scope>
    <source>
        <strain evidence="3">DSM 41640</strain>
    </source>
</reference>
<protein>
    <submittedName>
        <fullName evidence="2">Uncharacterized protein</fullName>
    </submittedName>
</protein>
<evidence type="ECO:0000313" key="3">
    <source>
        <dbReference type="Proteomes" id="UP001183824"/>
    </source>
</evidence>
<proteinExistence type="predicted"/>
<dbReference type="RefSeq" id="WP_311716551.1">
    <property type="nucleotide sequence ID" value="NZ_JAVREZ010000009.1"/>
</dbReference>
<comment type="caution">
    <text evidence="2">The sequence shown here is derived from an EMBL/GenBank/DDBJ whole genome shotgun (WGS) entry which is preliminary data.</text>
</comment>